<gene>
    <name evidence="2" type="ORF">XBI1_3020015</name>
</gene>
<sequence>MNFKYHVKIYRIIRLISCYLLLYDLLSQYLLSLMSYYKGGIFHL</sequence>
<keyword evidence="1" id="KW-0472">Membrane</keyword>
<dbReference type="HOGENOM" id="CLU_3224025_0_0_6"/>
<reference evidence="2" key="1">
    <citation type="submission" date="2013-07" db="EMBL/GenBank/DDBJ databases">
        <title>Sub-species coevolution in mutualistic symbiosis.</title>
        <authorList>
            <person name="Murfin K."/>
            <person name="Klassen J."/>
            <person name="Lee M."/>
            <person name="Forst S."/>
            <person name="Stock P."/>
            <person name="Goodrich-Blair H."/>
        </authorList>
    </citation>
    <scope>NUCLEOTIDE SEQUENCE [LARGE SCALE GENOMIC DNA]</scope>
    <source>
        <strain evidence="2">Intermedium</strain>
    </source>
</reference>
<comment type="caution">
    <text evidence="2">The sequence shown here is derived from an EMBL/GenBank/DDBJ whole genome shotgun (WGS) entry which is preliminary data.</text>
</comment>
<keyword evidence="1" id="KW-0812">Transmembrane</keyword>
<name>A0A077QE45_XENBV</name>
<feature type="transmembrane region" description="Helical" evidence="1">
    <location>
        <begin position="12"/>
        <end position="31"/>
    </location>
</feature>
<proteinExistence type="predicted"/>
<dbReference type="Proteomes" id="UP000028480">
    <property type="component" value="Unassembled WGS sequence"/>
</dbReference>
<accession>A0A077QE45</accession>
<evidence type="ECO:0000256" key="1">
    <source>
        <dbReference type="SAM" id="Phobius"/>
    </source>
</evidence>
<dbReference type="EMBL" id="CBTB010000227">
    <property type="protein sequence ID" value="CDH34352.1"/>
    <property type="molecule type" value="Genomic_DNA"/>
</dbReference>
<protein>
    <submittedName>
        <fullName evidence="2">Uncharacterized protein</fullName>
    </submittedName>
</protein>
<organism evidence="2 3">
    <name type="scientific">Xenorhabdus bovienii str. Intermedium</name>
    <dbReference type="NCBI Taxonomy" id="1379677"/>
    <lineage>
        <taxon>Bacteria</taxon>
        <taxon>Pseudomonadati</taxon>
        <taxon>Pseudomonadota</taxon>
        <taxon>Gammaproteobacteria</taxon>
        <taxon>Enterobacterales</taxon>
        <taxon>Morganellaceae</taxon>
        <taxon>Xenorhabdus</taxon>
    </lineage>
</organism>
<keyword evidence="1" id="KW-1133">Transmembrane helix</keyword>
<dbReference type="AlphaFoldDB" id="A0A077QE45"/>
<evidence type="ECO:0000313" key="2">
    <source>
        <dbReference type="EMBL" id="CDH34352.1"/>
    </source>
</evidence>
<evidence type="ECO:0000313" key="3">
    <source>
        <dbReference type="Proteomes" id="UP000028480"/>
    </source>
</evidence>